<sequence>MEMDRWIRGPIGAGAELRVTRPGCRTALVVVPTMTAGTRLLDLVPLLETDHRVQAVFTVPHTHDSWHGVEEFVRAQHGLVLPWQQVLQHRFDLVLAASHRHLEELHGPILLVGHGAGTAKSYRYSRKAGPATIPATGLDRDLLVYRGRILPSVLALSTDAELDAVRRRCPEVVLRAVVAGDICVDRMHASAFLRERFRDRLAIAPDRRLVTLSSTWSADSSFGRLPKLAREVLDALPSNRYTVAAVLHPNVWAVHGKRQVAAWLSDCVRDGLALIPPEAGWPATMIASDWVIGDHGSTTAYAAAIGCPVTLAAHPGPALRKGSLADLVRRHAPQLREDQPLAAQEVRAIEASDRLGSVVSAAISSRPGEAAAILRSSMYRLMELPEPPGRAEPALLPAPVPWAVAP</sequence>
<protein>
    <recommendedName>
        <fullName evidence="3">UDP-N-acetylglucosamine:LPS N-acetylglucosamine transferase</fullName>
    </recommendedName>
</protein>
<evidence type="ECO:0000313" key="2">
    <source>
        <dbReference type="Proteomes" id="UP000000328"/>
    </source>
</evidence>
<dbReference type="PATRIC" id="fig|749927.5.peg.6615"/>
<name>A0A0H3DBQ9_AMYMU</name>
<dbReference type="Proteomes" id="UP000000328">
    <property type="component" value="Chromosome"/>
</dbReference>
<accession>A0A0H3DBQ9</accession>
<dbReference type="KEGG" id="amd:AMED_6362"/>
<dbReference type="EMBL" id="CP002000">
    <property type="protein sequence ID" value="ADJ48096.1"/>
    <property type="molecule type" value="Genomic_DNA"/>
</dbReference>
<dbReference type="eggNOG" id="COG0707">
    <property type="taxonomic scope" value="Bacteria"/>
</dbReference>
<evidence type="ECO:0008006" key="3">
    <source>
        <dbReference type="Google" id="ProtNLM"/>
    </source>
</evidence>
<gene>
    <name evidence="1" type="ordered locus">AMED_6362</name>
</gene>
<dbReference type="RefSeq" id="WP_013228145.1">
    <property type="nucleotide sequence ID" value="NC_014318.1"/>
</dbReference>
<proteinExistence type="predicted"/>
<organism evidence="1 2">
    <name type="scientific">Amycolatopsis mediterranei (strain U-32)</name>
    <dbReference type="NCBI Taxonomy" id="749927"/>
    <lineage>
        <taxon>Bacteria</taxon>
        <taxon>Bacillati</taxon>
        <taxon>Actinomycetota</taxon>
        <taxon>Actinomycetes</taxon>
        <taxon>Pseudonocardiales</taxon>
        <taxon>Pseudonocardiaceae</taxon>
        <taxon>Amycolatopsis</taxon>
    </lineage>
</organism>
<reference evidence="1 2" key="1">
    <citation type="journal article" date="2010" name="Cell Res.">
        <title>Complete genome sequence of the rifamycin SV-producing Amycolatopsis mediterranei U32 revealed its genetic characteristics in phylogeny and metabolism.</title>
        <authorList>
            <person name="Zhao W."/>
            <person name="Zhong Y."/>
            <person name="Yuan H."/>
            <person name="Wang J."/>
            <person name="Zheng H."/>
            <person name="Wang Y."/>
            <person name="Cen X."/>
            <person name="Xu F."/>
            <person name="Bai J."/>
            <person name="Han X."/>
            <person name="Lu G."/>
            <person name="Zhu Y."/>
            <person name="Shao Z."/>
            <person name="Yan H."/>
            <person name="Li C."/>
            <person name="Peng N."/>
            <person name="Zhang Z."/>
            <person name="Zhang Y."/>
            <person name="Lin W."/>
            <person name="Fan Y."/>
            <person name="Qin Z."/>
            <person name="Hu Y."/>
            <person name="Zhu B."/>
            <person name="Wang S."/>
            <person name="Ding X."/>
            <person name="Zhao G.P."/>
        </authorList>
    </citation>
    <scope>NUCLEOTIDE SEQUENCE [LARGE SCALE GENOMIC DNA]</scope>
    <source>
        <strain evidence="2">U-32</strain>
    </source>
</reference>
<dbReference type="HOGENOM" id="CLU_033988_0_0_11"/>
<evidence type="ECO:0000313" key="1">
    <source>
        <dbReference type="EMBL" id="ADJ48096.1"/>
    </source>
</evidence>
<dbReference type="GeneID" id="92874021"/>
<dbReference type="SUPFAM" id="SSF53756">
    <property type="entry name" value="UDP-Glycosyltransferase/glycogen phosphorylase"/>
    <property type="match status" value="1"/>
</dbReference>
<dbReference type="AlphaFoldDB" id="A0A0H3DBQ9"/>
<dbReference type="OrthoDB" id="3661391at2"/>